<feature type="transmembrane region" description="Helical" evidence="2">
    <location>
        <begin position="20"/>
        <end position="41"/>
    </location>
</feature>
<reference evidence="3 4" key="1">
    <citation type="submission" date="2021-03" db="EMBL/GenBank/DDBJ databases">
        <title>Leishmania (Mundinia) martiniquensis Genome sequencing and assembly.</title>
        <authorList>
            <person name="Almutairi H."/>
            <person name="Gatherer D."/>
        </authorList>
    </citation>
    <scope>NUCLEOTIDE SEQUENCE [LARGE SCALE GENOMIC DNA]</scope>
    <source>
        <strain evidence="3">LSCM1</strain>
    </source>
</reference>
<dbReference type="KEGG" id="lmat:92515592"/>
<organism evidence="3 4">
    <name type="scientific">Leishmania martiniquensis</name>
    <dbReference type="NCBI Taxonomy" id="1580590"/>
    <lineage>
        <taxon>Eukaryota</taxon>
        <taxon>Discoba</taxon>
        <taxon>Euglenozoa</taxon>
        <taxon>Kinetoplastea</taxon>
        <taxon>Metakinetoplastina</taxon>
        <taxon>Trypanosomatida</taxon>
        <taxon>Trypanosomatidae</taxon>
        <taxon>Leishmaniinae</taxon>
        <taxon>Leishmania</taxon>
    </lineage>
</organism>
<accession>A0A836HHX5</accession>
<feature type="compositionally biased region" description="Basic and acidic residues" evidence="1">
    <location>
        <begin position="160"/>
        <end position="169"/>
    </location>
</feature>
<dbReference type="OrthoDB" id="267981at2759"/>
<feature type="compositionally biased region" description="Pro residues" evidence="1">
    <location>
        <begin position="185"/>
        <end position="196"/>
    </location>
</feature>
<evidence type="ECO:0000256" key="1">
    <source>
        <dbReference type="SAM" id="MobiDB-lite"/>
    </source>
</evidence>
<dbReference type="RefSeq" id="XP_067179715.1">
    <property type="nucleotide sequence ID" value="XM_067323080.1"/>
</dbReference>
<proteinExistence type="predicted"/>
<evidence type="ECO:0000313" key="4">
    <source>
        <dbReference type="Proteomes" id="UP000673552"/>
    </source>
</evidence>
<protein>
    <recommendedName>
        <fullName evidence="5">Transmembrane protein</fullName>
    </recommendedName>
</protein>
<comment type="caution">
    <text evidence="3">The sequence shown here is derived from an EMBL/GenBank/DDBJ whole genome shotgun (WGS) entry which is preliminary data.</text>
</comment>
<evidence type="ECO:0000313" key="3">
    <source>
        <dbReference type="EMBL" id="KAG5481608.1"/>
    </source>
</evidence>
<name>A0A836HHX5_9TRYP</name>
<dbReference type="AlphaFoldDB" id="A0A836HHX5"/>
<feature type="region of interest" description="Disordered" evidence="1">
    <location>
        <begin position="136"/>
        <end position="201"/>
    </location>
</feature>
<keyword evidence="4" id="KW-1185">Reference proteome</keyword>
<evidence type="ECO:0000256" key="2">
    <source>
        <dbReference type="SAM" id="Phobius"/>
    </source>
</evidence>
<dbReference type="EMBL" id="JAFEUZ010000017">
    <property type="protein sequence ID" value="KAG5481608.1"/>
    <property type="molecule type" value="Genomic_DNA"/>
</dbReference>
<keyword evidence="2" id="KW-0472">Membrane</keyword>
<sequence length="240" mass="25145">MEFFQVVDPVTLAPLPYTHVALELAVSVVCAVLLGVCLHVLPGRLVHRSKAASLKVPREALAEVTAPASGRTAPKKLPTSVSPDPSPSATASKAPTKTDQAPSAAVADSTLDSALESFFEEESLLKEALVDTAVPSALPEDGTRPAGQARMQIAQSSPKESSEFSKELAAKMTKGLQRKARPASAAPPPMTAPIPPVKKETADKKLEDALDAYMAEEELLNEVMLDSALAAAHRAAYSTA</sequence>
<feature type="compositionally biased region" description="Polar residues" evidence="1">
    <location>
        <begin position="79"/>
        <end position="101"/>
    </location>
</feature>
<keyword evidence="2" id="KW-1133">Transmembrane helix</keyword>
<keyword evidence="2" id="KW-0812">Transmembrane</keyword>
<dbReference type="GeneID" id="92515592"/>
<dbReference type="Proteomes" id="UP000673552">
    <property type="component" value="Chromosome 17"/>
</dbReference>
<gene>
    <name evidence="3" type="ORF">LSCM1_05632</name>
</gene>
<evidence type="ECO:0008006" key="5">
    <source>
        <dbReference type="Google" id="ProtNLM"/>
    </source>
</evidence>
<feature type="region of interest" description="Disordered" evidence="1">
    <location>
        <begin position="63"/>
        <end position="107"/>
    </location>
</feature>